<dbReference type="GO" id="GO:0009035">
    <property type="term" value="F:type I site-specific deoxyribonuclease activity"/>
    <property type="evidence" value="ECO:0007669"/>
    <property type="project" value="UniProtKB-EC"/>
</dbReference>
<dbReference type="RefSeq" id="WP_269484241.1">
    <property type="nucleotide sequence ID" value="NZ_JAPXGJ010000001.1"/>
</dbReference>
<protein>
    <submittedName>
        <fullName evidence="2">Type I restriction enzyme HsdR N-terminal domain-containing protein</fullName>
    </submittedName>
</protein>
<dbReference type="PIRSF" id="PIRSF035009">
    <property type="entry name" value="UCP035009_HSDR_N"/>
    <property type="match status" value="1"/>
</dbReference>
<sequence>MDFKEQIKQIAKSINTMRDSIITEEATKTAFILPFIQALGYNIFNPLEVTPEYTADLGLKQGEKVDYAIQKDNAPILFIECKKIGAELNIQNESQLLRYFHTSTAKFAILTNGETYNFYSDLEEKNKMDKVPFLSFKITEIKDNQINELKKFHKENFDFDNILETATDLKYESELRRFITGQLANPDEEFIKFFAKSVYSSVCTKKVIDQFTPLVKRVFNQLINDAVTERLQSALNKENEKQKETQEKEVEPEEPKIITTDEEMSAFFIIRAILCKVVPIEKITFRDAQSYFSVFYDDNNRKQICRLYLEDSKKRIGLINANKEERKEDIEQLSDIYKFEKELEEVALFYYNQDQN</sequence>
<proteinExistence type="predicted"/>
<dbReference type="GO" id="GO:0005524">
    <property type="term" value="F:ATP binding"/>
    <property type="evidence" value="ECO:0007669"/>
    <property type="project" value="UniProtKB-KW"/>
</dbReference>
<evidence type="ECO:0000313" key="3">
    <source>
        <dbReference type="Proteomes" id="UP001075225"/>
    </source>
</evidence>
<evidence type="ECO:0000259" key="1">
    <source>
        <dbReference type="Pfam" id="PF13588"/>
    </source>
</evidence>
<comment type="caution">
    <text evidence="2">The sequence shown here is derived from an EMBL/GenBank/DDBJ whole genome shotgun (WGS) entry which is preliminary data.</text>
</comment>
<dbReference type="GO" id="GO:0003677">
    <property type="term" value="F:DNA binding"/>
    <property type="evidence" value="ECO:0007669"/>
    <property type="project" value="UniProtKB-KW"/>
</dbReference>
<dbReference type="Pfam" id="PF13588">
    <property type="entry name" value="HSDR_N_2"/>
    <property type="match status" value="1"/>
</dbReference>
<evidence type="ECO:0000313" key="2">
    <source>
        <dbReference type="EMBL" id="MCZ6159117.1"/>
    </source>
</evidence>
<dbReference type="Proteomes" id="UP001075225">
    <property type="component" value="Unassembled WGS sequence"/>
</dbReference>
<dbReference type="GO" id="GO:0009307">
    <property type="term" value="P:DNA restriction-modification system"/>
    <property type="evidence" value="ECO:0007669"/>
    <property type="project" value="UniProtKB-KW"/>
</dbReference>
<accession>A0A9Q4KJ69</accession>
<name>A0A9Q4KJ69_9BACT</name>
<organism evidence="2 3">
    <name type="scientific">Campylobacter ureolyticus</name>
    <dbReference type="NCBI Taxonomy" id="827"/>
    <lineage>
        <taxon>Bacteria</taxon>
        <taxon>Pseudomonadati</taxon>
        <taxon>Campylobacterota</taxon>
        <taxon>Epsilonproteobacteria</taxon>
        <taxon>Campylobacterales</taxon>
        <taxon>Campylobacteraceae</taxon>
        <taxon>Campylobacter</taxon>
    </lineage>
</organism>
<dbReference type="EMBL" id="JAPXGO010000001">
    <property type="protein sequence ID" value="MCZ6159117.1"/>
    <property type="molecule type" value="Genomic_DNA"/>
</dbReference>
<gene>
    <name evidence="2" type="ORF">O6B32_01250</name>
</gene>
<dbReference type="InterPro" id="IPR029464">
    <property type="entry name" value="HSDR_N"/>
</dbReference>
<dbReference type="Gene3D" id="3.90.1570.30">
    <property type="match status" value="1"/>
</dbReference>
<reference evidence="2" key="1">
    <citation type="submission" date="2022-12" db="EMBL/GenBank/DDBJ databases">
        <title>Species Delineation and Comparative Genomics within the Campylobacter ureolyticus Complex.</title>
        <authorList>
            <person name="Maki J."/>
            <person name="Howard M."/>
            <person name="Connelly S."/>
            <person name="Hardy D.J."/>
            <person name="Cameron A."/>
        </authorList>
    </citation>
    <scope>NUCLEOTIDE SEQUENCE</scope>
    <source>
        <strain evidence="2">URMC_787</strain>
    </source>
</reference>
<dbReference type="InterPro" id="IPR017035">
    <property type="entry name" value="UCP035009_HsdR_All3000-type"/>
</dbReference>
<feature type="domain" description="Type I restriction enzyme R protein N-terminal" evidence="1">
    <location>
        <begin position="24"/>
        <end position="129"/>
    </location>
</feature>
<dbReference type="AlphaFoldDB" id="A0A9Q4KJ69"/>